<dbReference type="PROSITE" id="PS01344">
    <property type="entry name" value="FRATAXIN_1"/>
    <property type="match status" value="1"/>
</dbReference>
<dbReference type="PRINTS" id="PR00904">
    <property type="entry name" value="FRATAXIN"/>
</dbReference>
<dbReference type="EMBL" id="CP092867">
    <property type="protein sequence ID" value="UYV67813.1"/>
    <property type="molecule type" value="Genomic_DNA"/>
</dbReference>
<dbReference type="InterPro" id="IPR020895">
    <property type="entry name" value="Frataxin_CS"/>
</dbReference>
<keyword evidence="6" id="KW-0410">Iron transport</keyword>
<dbReference type="NCBIfam" id="TIGR03422">
    <property type="entry name" value="mito_frataxin"/>
    <property type="match status" value="1"/>
</dbReference>
<comment type="similarity">
    <text evidence="2">Belongs to the frataxin family.</text>
</comment>
<dbReference type="SMART" id="SM01219">
    <property type="entry name" value="Frataxin_Cyay"/>
    <property type="match status" value="1"/>
</dbReference>
<keyword evidence="14" id="KW-1185">Reference proteome</keyword>
<comment type="subcellular location">
    <subcellularLocation>
        <location evidence="1">Mitochondrion</location>
    </subcellularLocation>
</comment>
<dbReference type="InterPro" id="IPR017789">
    <property type="entry name" value="Frataxin"/>
</dbReference>
<dbReference type="Gene3D" id="3.30.920.10">
    <property type="entry name" value="Frataxin/CyaY"/>
    <property type="match status" value="1"/>
</dbReference>
<evidence type="ECO:0000256" key="8">
    <source>
        <dbReference type="ARBA" id="ARBA00023002"/>
    </source>
</evidence>
<evidence type="ECO:0000313" key="14">
    <source>
        <dbReference type="Proteomes" id="UP001235939"/>
    </source>
</evidence>
<sequence length="149" mass="16961">MDVIHIGHVQGSSPQVRWLCSPPKPDITVLAVYEDIIKETLESLSEHVEYLLESQSQIEEWDVTLSDGVLTVKLNEEHGTYVINKQTPNRQIWLSSPISGPKRFDFTEQQAWVYHHTGENLHTLLSQEFSSTLQKDVDFHGCSFSGTHS</sequence>
<keyword evidence="4" id="KW-0409">Iron storage</keyword>
<evidence type="ECO:0000256" key="4">
    <source>
        <dbReference type="ARBA" id="ARBA00022434"/>
    </source>
</evidence>
<evidence type="ECO:0000256" key="6">
    <source>
        <dbReference type="ARBA" id="ARBA00022496"/>
    </source>
</evidence>
<dbReference type="PANTHER" id="PTHR16821">
    <property type="entry name" value="FRATAXIN"/>
    <property type="match status" value="1"/>
</dbReference>
<dbReference type="SUPFAM" id="SSF55387">
    <property type="entry name" value="Frataxin/Nqo15-like"/>
    <property type="match status" value="1"/>
</dbReference>
<organism evidence="13 14">
    <name type="scientific">Cordylochernes scorpioides</name>
    <dbReference type="NCBI Taxonomy" id="51811"/>
    <lineage>
        <taxon>Eukaryota</taxon>
        <taxon>Metazoa</taxon>
        <taxon>Ecdysozoa</taxon>
        <taxon>Arthropoda</taxon>
        <taxon>Chelicerata</taxon>
        <taxon>Arachnida</taxon>
        <taxon>Pseudoscorpiones</taxon>
        <taxon>Cheliferoidea</taxon>
        <taxon>Chernetidae</taxon>
        <taxon>Cordylochernes</taxon>
    </lineage>
</organism>
<evidence type="ECO:0000256" key="1">
    <source>
        <dbReference type="ARBA" id="ARBA00004173"/>
    </source>
</evidence>
<evidence type="ECO:0000256" key="12">
    <source>
        <dbReference type="ARBA" id="ARBA00047990"/>
    </source>
</evidence>
<name>A0ABY6KJ72_9ARAC</name>
<dbReference type="EC" id="1.16.3.1" evidence="3"/>
<evidence type="ECO:0000256" key="5">
    <source>
        <dbReference type="ARBA" id="ARBA00022448"/>
    </source>
</evidence>
<dbReference type="InterPro" id="IPR002908">
    <property type="entry name" value="Frataxin/CyaY"/>
</dbReference>
<accession>A0ABY6KJ72</accession>
<keyword evidence="7" id="KW-0809">Transit peptide</keyword>
<evidence type="ECO:0000256" key="2">
    <source>
        <dbReference type="ARBA" id="ARBA00008183"/>
    </source>
</evidence>
<protein>
    <recommendedName>
        <fullName evidence="3">ferroxidase</fullName>
        <ecNumber evidence="3">1.16.3.1</ecNumber>
    </recommendedName>
</protein>
<reference evidence="13 14" key="1">
    <citation type="submission" date="2022-01" db="EMBL/GenBank/DDBJ databases">
        <title>A chromosomal length assembly of Cordylochernes scorpioides.</title>
        <authorList>
            <person name="Zeh D."/>
            <person name="Zeh J."/>
        </authorList>
    </citation>
    <scope>NUCLEOTIDE SEQUENCE [LARGE SCALE GENOMIC DNA]</scope>
    <source>
        <strain evidence="13">IN4F17</strain>
        <tissue evidence="13">Whole Body</tissue>
    </source>
</reference>
<gene>
    <name evidence="13" type="ORF">LAZ67_5002121</name>
</gene>
<dbReference type="Pfam" id="PF01491">
    <property type="entry name" value="Frataxin_Cyay"/>
    <property type="match status" value="1"/>
</dbReference>
<keyword evidence="10" id="KW-0406">Ion transport</keyword>
<evidence type="ECO:0000256" key="7">
    <source>
        <dbReference type="ARBA" id="ARBA00022946"/>
    </source>
</evidence>
<dbReference type="InterPro" id="IPR036524">
    <property type="entry name" value="Frataxin/CyaY_sf"/>
</dbReference>
<keyword evidence="8" id="KW-0560">Oxidoreductase</keyword>
<evidence type="ECO:0000256" key="10">
    <source>
        <dbReference type="ARBA" id="ARBA00023065"/>
    </source>
</evidence>
<dbReference type="PANTHER" id="PTHR16821:SF2">
    <property type="entry name" value="FRATAXIN, MITOCHONDRIAL"/>
    <property type="match status" value="1"/>
</dbReference>
<dbReference type="PROSITE" id="PS50810">
    <property type="entry name" value="FRATAXIN_2"/>
    <property type="match status" value="1"/>
</dbReference>
<evidence type="ECO:0000256" key="11">
    <source>
        <dbReference type="ARBA" id="ARBA00023128"/>
    </source>
</evidence>
<keyword evidence="11" id="KW-0496">Mitochondrion</keyword>
<proteinExistence type="inferred from homology"/>
<comment type="catalytic activity">
    <reaction evidence="12">
        <text>4 Fe(2+) + O2 + 4 H(+) = 4 Fe(3+) + 2 H2O</text>
        <dbReference type="Rhea" id="RHEA:11148"/>
        <dbReference type="ChEBI" id="CHEBI:15377"/>
        <dbReference type="ChEBI" id="CHEBI:15378"/>
        <dbReference type="ChEBI" id="CHEBI:15379"/>
        <dbReference type="ChEBI" id="CHEBI:29033"/>
        <dbReference type="ChEBI" id="CHEBI:29034"/>
        <dbReference type="EC" id="1.16.3.1"/>
    </reaction>
</comment>
<evidence type="ECO:0000256" key="3">
    <source>
        <dbReference type="ARBA" id="ARBA00013107"/>
    </source>
</evidence>
<evidence type="ECO:0000256" key="9">
    <source>
        <dbReference type="ARBA" id="ARBA00023004"/>
    </source>
</evidence>
<dbReference type="NCBIfam" id="TIGR03421">
    <property type="entry name" value="FeS_CyaY"/>
    <property type="match status" value="1"/>
</dbReference>
<evidence type="ECO:0000313" key="13">
    <source>
        <dbReference type="EMBL" id="UYV67813.1"/>
    </source>
</evidence>
<keyword evidence="9" id="KW-0408">Iron</keyword>
<keyword evidence="5" id="KW-0813">Transport</keyword>
<dbReference type="Proteomes" id="UP001235939">
    <property type="component" value="Chromosome 05"/>
</dbReference>